<evidence type="ECO:0000313" key="17">
    <source>
        <dbReference type="EMBL" id="KAB7494044.1"/>
    </source>
</evidence>
<evidence type="ECO:0000256" key="13">
    <source>
        <dbReference type="SAM" id="MobiDB-lite"/>
    </source>
</evidence>
<dbReference type="Gene3D" id="1.20.120.150">
    <property type="entry name" value="FKBP12-rapamycin binding domain"/>
    <property type="match status" value="1"/>
</dbReference>
<dbReference type="SUPFAM" id="SSF56112">
    <property type="entry name" value="Protein kinase-like (PK-like)"/>
    <property type="match status" value="1"/>
</dbReference>
<comment type="catalytic activity">
    <reaction evidence="10">
        <text>L-seryl-[protein] + ATP = O-phospho-L-seryl-[protein] + ADP + H(+)</text>
        <dbReference type="Rhea" id="RHEA:17989"/>
        <dbReference type="Rhea" id="RHEA-COMP:9863"/>
        <dbReference type="Rhea" id="RHEA-COMP:11604"/>
        <dbReference type="ChEBI" id="CHEBI:15378"/>
        <dbReference type="ChEBI" id="CHEBI:29999"/>
        <dbReference type="ChEBI" id="CHEBI:30616"/>
        <dbReference type="ChEBI" id="CHEBI:83421"/>
        <dbReference type="ChEBI" id="CHEBI:456216"/>
        <dbReference type="EC" id="2.7.11.1"/>
    </reaction>
</comment>
<dbReference type="CDD" id="cd05169">
    <property type="entry name" value="PIKKc_TOR"/>
    <property type="match status" value="1"/>
</dbReference>
<dbReference type="PROSITE" id="PS50290">
    <property type="entry name" value="PI3_4_KINASE_3"/>
    <property type="match status" value="1"/>
</dbReference>
<dbReference type="InterPro" id="IPR011990">
    <property type="entry name" value="TPR-like_helical_dom_sf"/>
</dbReference>
<dbReference type="GO" id="GO:0005524">
    <property type="term" value="F:ATP binding"/>
    <property type="evidence" value="ECO:0007669"/>
    <property type="project" value="UniProtKB-KW"/>
</dbReference>
<dbReference type="GO" id="GO:0005634">
    <property type="term" value="C:nucleus"/>
    <property type="evidence" value="ECO:0007669"/>
    <property type="project" value="TreeGrafter"/>
</dbReference>
<dbReference type="InterPro" id="IPR014009">
    <property type="entry name" value="PIK_FAT"/>
</dbReference>
<evidence type="ECO:0000256" key="1">
    <source>
        <dbReference type="ARBA" id="ARBA00011031"/>
    </source>
</evidence>
<dbReference type="Pfam" id="PF23593">
    <property type="entry name" value="HEAT_ATR"/>
    <property type="match status" value="1"/>
</dbReference>
<dbReference type="InterPro" id="IPR011989">
    <property type="entry name" value="ARM-like"/>
</dbReference>
<dbReference type="FunFam" id="3.30.1010.10:FF:000006">
    <property type="entry name" value="Serine/threonine-protein kinase TOR"/>
    <property type="match status" value="1"/>
</dbReference>
<accession>A0A5N5SJ12</accession>
<dbReference type="OrthoDB" id="2250022at2759"/>
<protein>
    <recommendedName>
        <fullName evidence="11">Serine/threonine-protein kinase TOR</fullName>
        <ecNumber evidence="11">2.7.11.1</ecNumber>
    </recommendedName>
</protein>
<keyword evidence="5 11" id="KW-0547">Nucleotide-binding</keyword>
<keyword evidence="8" id="KW-0131">Cell cycle</keyword>
<dbReference type="GO" id="GO:0016242">
    <property type="term" value="P:negative regulation of macroautophagy"/>
    <property type="evidence" value="ECO:0007669"/>
    <property type="project" value="TreeGrafter"/>
</dbReference>
<dbReference type="GO" id="GO:0044877">
    <property type="term" value="F:protein-containing complex binding"/>
    <property type="evidence" value="ECO:0007669"/>
    <property type="project" value="InterPro"/>
</dbReference>
<dbReference type="Pfam" id="PF02259">
    <property type="entry name" value="FAT"/>
    <property type="match status" value="2"/>
</dbReference>
<dbReference type="EMBL" id="SEYY01024552">
    <property type="protein sequence ID" value="KAB7494044.1"/>
    <property type="molecule type" value="Genomic_DNA"/>
</dbReference>
<feature type="domain" description="PI3K/PI4K catalytic" evidence="14">
    <location>
        <begin position="1902"/>
        <end position="2214"/>
    </location>
</feature>
<dbReference type="InterPro" id="IPR003151">
    <property type="entry name" value="PIK-rel_kinase_FAT"/>
</dbReference>
<dbReference type="InterPro" id="IPR011009">
    <property type="entry name" value="Kinase-like_dom_sf"/>
</dbReference>
<keyword evidence="3 11" id="KW-0808">Transferase</keyword>
<evidence type="ECO:0000256" key="8">
    <source>
        <dbReference type="ARBA" id="ARBA00023306"/>
    </source>
</evidence>
<dbReference type="PROSITE" id="PS51189">
    <property type="entry name" value="FAT"/>
    <property type="match status" value="1"/>
</dbReference>
<dbReference type="FunFam" id="1.10.1070.11:FF:000007">
    <property type="entry name" value="Serine/threonine-protein kinase TOR"/>
    <property type="match status" value="1"/>
</dbReference>
<name>A0A5N5SJ12_9CRUS</name>
<dbReference type="SMART" id="SM00146">
    <property type="entry name" value="PI3Kc"/>
    <property type="match status" value="1"/>
</dbReference>
<evidence type="ECO:0000259" key="15">
    <source>
        <dbReference type="PROSITE" id="PS51189"/>
    </source>
</evidence>
<evidence type="ECO:0000259" key="16">
    <source>
        <dbReference type="PROSITE" id="PS51190"/>
    </source>
</evidence>
<evidence type="ECO:0000256" key="4">
    <source>
        <dbReference type="ARBA" id="ARBA00022737"/>
    </source>
</evidence>
<dbReference type="FunFam" id="1.20.120.150:FF:000001">
    <property type="entry name" value="Serine/threonine-protein kinase TOR"/>
    <property type="match status" value="1"/>
</dbReference>
<organism evidence="17 18">
    <name type="scientific">Armadillidium nasatum</name>
    <dbReference type="NCBI Taxonomy" id="96803"/>
    <lineage>
        <taxon>Eukaryota</taxon>
        <taxon>Metazoa</taxon>
        <taxon>Ecdysozoa</taxon>
        <taxon>Arthropoda</taxon>
        <taxon>Crustacea</taxon>
        <taxon>Multicrustacea</taxon>
        <taxon>Malacostraca</taxon>
        <taxon>Eumalacostraca</taxon>
        <taxon>Peracarida</taxon>
        <taxon>Isopoda</taxon>
        <taxon>Oniscidea</taxon>
        <taxon>Crinocheta</taxon>
        <taxon>Armadillidiidae</taxon>
        <taxon>Armadillidium</taxon>
    </lineage>
</organism>
<dbReference type="InterPro" id="IPR026683">
    <property type="entry name" value="TOR_cat"/>
</dbReference>
<keyword evidence="18" id="KW-1185">Reference proteome</keyword>
<evidence type="ECO:0000256" key="5">
    <source>
        <dbReference type="ARBA" id="ARBA00022741"/>
    </source>
</evidence>
<feature type="domain" description="FATC" evidence="16">
    <location>
        <begin position="2276"/>
        <end position="2308"/>
    </location>
</feature>
<dbReference type="Gene3D" id="3.30.1010.10">
    <property type="entry name" value="Phosphatidylinositol 3-kinase Catalytic Subunit, Chain A, domain 4"/>
    <property type="match status" value="1"/>
</dbReference>
<dbReference type="GO" id="GO:0080090">
    <property type="term" value="P:regulation of primary metabolic process"/>
    <property type="evidence" value="ECO:0007669"/>
    <property type="project" value="UniProtKB-ARBA"/>
</dbReference>
<dbReference type="PROSITE" id="PS51190">
    <property type="entry name" value="FATC"/>
    <property type="match status" value="1"/>
</dbReference>
<keyword evidence="12" id="KW-0175">Coiled coil</keyword>
<evidence type="ECO:0000256" key="9">
    <source>
        <dbReference type="ARBA" id="ARBA00047899"/>
    </source>
</evidence>
<dbReference type="PROSITE" id="PS00915">
    <property type="entry name" value="PI3_4_KINASE_1"/>
    <property type="match status" value="1"/>
</dbReference>
<dbReference type="Proteomes" id="UP000326759">
    <property type="component" value="Unassembled WGS sequence"/>
</dbReference>
<dbReference type="SUPFAM" id="SSF47212">
    <property type="entry name" value="FKBP12-rapamycin-binding domain of FKBP-rapamycin-associated protein (FRAP)"/>
    <property type="match status" value="1"/>
</dbReference>
<dbReference type="InterPro" id="IPR000403">
    <property type="entry name" value="PI3/4_kinase_cat_dom"/>
</dbReference>
<dbReference type="InterPro" id="IPR009076">
    <property type="entry name" value="FRB_dom"/>
</dbReference>
<dbReference type="InterPro" id="IPR036738">
    <property type="entry name" value="FRB_sf"/>
</dbReference>
<feature type="compositionally biased region" description="Polar residues" evidence="13">
    <location>
        <begin position="2202"/>
        <end position="2212"/>
    </location>
</feature>
<dbReference type="InterPro" id="IPR036940">
    <property type="entry name" value="PI3/4_kinase_cat_sf"/>
</dbReference>
<dbReference type="FunFam" id="1.25.40.10:FF:000228">
    <property type="entry name" value="Serine/threonine-protein kinase TOR"/>
    <property type="match status" value="1"/>
</dbReference>
<comment type="caution">
    <text evidence="17">The sequence shown here is derived from an EMBL/GenBank/DDBJ whole genome shotgun (WGS) entry which is preliminary data.</text>
</comment>
<dbReference type="GO" id="GO:0004674">
    <property type="term" value="F:protein serine/threonine kinase activity"/>
    <property type="evidence" value="ECO:0007669"/>
    <property type="project" value="UniProtKB-KW"/>
</dbReference>
<dbReference type="Pfam" id="PF00454">
    <property type="entry name" value="PI3_PI4_kinase"/>
    <property type="match status" value="1"/>
</dbReference>
<dbReference type="InterPro" id="IPR003152">
    <property type="entry name" value="FATC_dom"/>
</dbReference>
<dbReference type="GO" id="GO:0106310">
    <property type="term" value="F:protein serine kinase activity"/>
    <property type="evidence" value="ECO:0007669"/>
    <property type="project" value="RHEA"/>
</dbReference>
<dbReference type="InterPro" id="IPR057564">
    <property type="entry name" value="HEAT_ATR"/>
</dbReference>
<dbReference type="InterPro" id="IPR016024">
    <property type="entry name" value="ARM-type_fold"/>
</dbReference>
<evidence type="ECO:0000313" key="18">
    <source>
        <dbReference type="Proteomes" id="UP000326759"/>
    </source>
</evidence>
<evidence type="ECO:0000256" key="7">
    <source>
        <dbReference type="ARBA" id="ARBA00022840"/>
    </source>
</evidence>
<dbReference type="Pfam" id="PF11865">
    <property type="entry name" value="mTOR_dom"/>
    <property type="match status" value="1"/>
</dbReference>
<dbReference type="SMART" id="SM01345">
    <property type="entry name" value="Rapamycin_bind"/>
    <property type="match status" value="1"/>
</dbReference>
<dbReference type="PANTHER" id="PTHR11139:SF9">
    <property type="entry name" value="SERINE_THREONINE-PROTEIN KINASE MTOR"/>
    <property type="match status" value="1"/>
</dbReference>
<feature type="compositionally biased region" description="Basic and acidic residues" evidence="13">
    <location>
        <begin position="2232"/>
        <end position="2253"/>
    </location>
</feature>
<comment type="similarity">
    <text evidence="1 11">Belongs to the PI3/PI4-kinase family.</text>
</comment>
<comment type="catalytic activity">
    <reaction evidence="9 11">
        <text>L-threonyl-[protein] + ATP = O-phospho-L-threonyl-[protein] + ADP + H(+)</text>
        <dbReference type="Rhea" id="RHEA:46608"/>
        <dbReference type="Rhea" id="RHEA-COMP:11060"/>
        <dbReference type="Rhea" id="RHEA-COMP:11605"/>
        <dbReference type="ChEBI" id="CHEBI:15378"/>
        <dbReference type="ChEBI" id="CHEBI:30013"/>
        <dbReference type="ChEBI" id="CHEBI:30616"/>
        <dbReference type="ChEBI" id="CHEBI:61977"/>
        <dbReference type="ChEBI" id="CHEBI:456216"/>
        <dbReference type="EC" id="2.7.11.1"/>
    </reaction>
</comment>
<dbReference type="SMART" id="SM01346">
    <property type="entry name" value="DUF3385"/>
    <property type="match status" value="1"/>
</dbReference>
<dbReference type="Gene3D" id="1.10.1070.11">
    <property type="entry name" value="Phosphatidylinositol 3-/4-kinase, catalytic domain"/>
    <property type="match status" value="1"/>
</dbReference>
<dbReference type="Pfam" id="PF08771">
    <property type="entry name" value="FRB_dom"/>
    <property type="match status" value="1"/>
</dbReference>
<evidence type="ECO:0000256" key="2">
    <source>
        <dbReference type="ARBA" id="ARBA00022527"/>
    </source>
</evidence>
<dbReference type="InterPro" id="IPR018936">
    <property type="entry name" value="PI3/4_kinase_CS"/>
</dbReference>
<evidence type="ECO:0000256" key="6">
    <source>
        <dbReference type="ARBA" id="ARBA00022777"/>
    </source>
</evidence>
<gene>
    <name evidence="17" type="primary">MTOR</name>
    <name evidence="17" type="ORF">Anas_06024</name>
</gene>
<dbReference type="GO" id="GO:0031931">
    <property type="term" value="C:TORC1 complex"/>
    <property type="evidence" value="ECO:0007669"/>
    <property type="project" value="TreeGrafter"/>
</dbReference>
<evidence type="ECO:0000256" key="12">
    <source>
        <dbReference type="SAM" id="Coils"/>
    </source>
</evidence>
<keyword evidence="2 11" id="KW-0723">Serine/threonine-protein kinase</keyword>
<dbReference type="SUPFAM" id="SSF48371">
    <property type="entry name" value="ARM repeat"/>
    <property type="match status" value="1"/>
</dbReference>
<keyword evidence="4" id="KW-0677">Repeat</keyword>
<dbReference type="GO" id="GO:0031932">
    <property type="term" value="C:TORC2 complex"/>
    <property type="evidence" value="ECO:0007669"/>
    <property type="project" value="UniProtKB-ARBA"/>
</dbReference>
<evidence type="ECO:0000256" key="11">
    <source>
        <dbReference type="RuleBase" id="RU364109"/>
    </source>
</evidence>
<evidence type="ECO:0000259" key="14">
    <source>
        <dbReference type="PROSITE" id="PS50290"/>
    </source>
</evidence>
<dbReference type="Pfam" id="PF02260">
    <property type="entry name" value="FATC"/>
    <property type="match status" value="1"/>
</dbReference>
<sequence>MLPINIMSSNGLHGNEAQMAKFVSGLKSRYEETRIKTAYELQRYVTTELREDAESLSTFLDNFKPRIKEMVSSNDVNDNKGGIYAIMSLVDVDVGQTGQRISRFTNYLQTLFNSSDITVLELTAKAVGHLYLASGTYATDFIEGLVKRSFEWLQEDRNEYQSRKHAAFLEMIFEAVRDPKPGIREVAVEAIRVALTITSQRETKETQQPQWYKVCLEEITFGFEDPVGGKEKALSKDDRIHGSLLVLNELLRCSNNEWERINKDLRHLTHYHIYTPLKKERGSVVKRLRGQIANVSVSSPHFRDLITTLPSKDGLAALDKEKFYKNYNLFFSYLIPSMNYLLNSIKTRDKDRPACFVCLGLVCVAVGPAINNNIPIILNVCRSYLPNKDIQSKKKTTDPSVCICISLVAKAVGPFLYKKVQGLLEPMMASGLSTPLTVALQSLALDIPKLKRDIAEGLLKILWQILIHKGGGPQHYKSGMTPPPQTSPVHQVDGNIVLALRTLGAFDFEGTGQSLMPFIRQISDHYITSNHKEIRLEAIPTILHLLRPMLLAQSNRKPSSELAYQPYSVFSIISKTLWVCVSDPDSDVRLCVLTSFDETFDGHLSQPDNFYALVYAMSDETFEIREHAICILGRLASINPSYVHPMLRKALMKILDELDYSGIGRNRELSSRLLGHLIGSAPKFMNQFVEAIMAVLVPKLKKRDKDPNPAVIMGILTAIGDLAQVSGIEMKKWLKDLLPFLIDMLGDGTSSWKRQVALITLGQLIENTGYVVHPYTQYPSLLDILLSFLKTEQQPHVRKETLRVLGLLGALDPYRHKVNIGMIKIQQDTGVALICITENKNDDTSEMTTSEMLVNMNYSSLEEFYPACAIAILMKVIRDPNLVQDQSDVIWAVTFIFKSLGVKGVPYLPRVIPSLLHVIHTSDVTFRDHLFKQLSTIIEIVKQHIRNYLDDIVGVLKEYWGKNKYFENTSTIIGVVESIATAVGTEFKMYLKDLVPMILKSFINDNKEKHVTKKLLLALQKFGLTIEEYLHMLLPPVVKLFTAAEVPFDVRKTAIETVEHFTEYLDLTDYVSMIIHPLLRTIEMSPDLRPACMELLCSLATQLGRTYECFVPVIQRILNKHKIVNPKYDILVAKVVKGLTITEDEMLIVNGSKARRESPSESSLTIKKFLFYVFRSCYSVATTNVQLSRDLFNPAFVSCWSELSESLQDDLLQSLKQALTSQDIPEITQTLLNLAEFMEHCEKGHLPLELQLLGSKAMECRAYAKALHYKEEEFHKSSTPQVLQALISINTKLGQTEAAAGLLEYSRKNNRSDMKVQEKWFEKLHDWEKALEAYEEKLKLNSDDTELALGQMRCLEALGEWGDLYEVSRNRWNTIENLNENCKRQMSRVSAAAAWAMGQWDAMEKYTNFIPRETQEGAFYRAVLAIHKNDYQNAQEGCQKIVEDWQKILQVRSLVLTPQDDMRAWLKFSSMCRKAGRLSLTHKTLVNLLGFDPSDNPHQALPATNPFVTYQYCKYLYAFPTRREEAFKHQELKGLNDKNVSTILCYLRQAKDTDPNCYKAWHAFACTNFEALLLYRGGAREDGSNADLRHNGWGGDTADVVLHRGTPVDDDAASLAGKRSLVVDFAIAACKGFVQSIALSDTNNTLQDTLRLLTVCFEHGSQPDVHQVLQTRLKTIRIDNWLQVIPQLIARIDTHQPLVNRLIHQLLVNVGKQHPQALLYPLTVAAKSSEPSRVKAADIILKSMREHSNELVNQAMVISEELIRVAILWHEKWHEGLEEASRLFFGEQNIPAMFRTLRPLHTLLEKGPITLKEMSFNQAYGRDLLEAAQWCREYQKTRNLRDLNQAWELYYQVFKRLSRQLTLLSSLDLEAVSPRLHACKDLDIAVPGSYSPNSPINRISCIHSNIQVLTSKQKPRKLYIRGSDGHDYVFILKGHEDLRQDERVMQLFGLVNTLLVSNPDTFRRNLTIQRYAVIPLSTNSGLIGWVPNCDTLHVLIRDWREKKKILLTIEHRIMTRMAQDLEHLTLMQKVEVFEHALELTQGDDLAKLLWFKSPSSEVWFDRRTNYTRSLAVMSMVGYVLGLGDRHPSNLMLHQLSGKIVHIDFGDCFEVAMAREKFPEKIPFRLTRMLINAMEVTGIEGTYRMTCESVMGLLRKNKDSLMAMLEAFVYDPLLNWRLLDKDRKGGRKSIDDDDDDLGGDANGETSLGGNYSETRSHSAEDAQSGAGCSRSNGQDHEAISRASARDKRASETANKKAVSIVNRVRDKLTGRDFNNDESLDVHRQVELLIDQATSHENLCQCYVGWCPFW</sequence>
<dbReference type="InterPro" id="IPR050517">
    <property type="entry name" value="DDR_Repair_Kinase"/>
</dbReference>
<feature type="region of interest" description="Disordered" evidence="13">
    <location>
        <begin position="2184"/>
        <end position="2255"/>
    </location>
</feature>
<dbReference type="GO" id="GO:0038202">
    <property type="term" value="P:TORC1 signaling"/>
    <property type="evidence" value="ECO:0007669"/>
    <property type="project" value="TreeGrafter"/>
</dbReference>
<dbReference type="PROSITE" id="PS00916">
    <property type="entry name" value="PI3_4_KINASE_2"/>
    <property type="match status" value="1"/>
</dbReference>
<feature type="domain" description="FAT" evidence="15">
    <location>
        <begin position="1252"/>
        <end position="1728"/>
    </location>
</feature>
<feature type="coiled-coil region" evidence="12">
    <location>
        <begin position="1317"/>
        <end position="1344"/>
    </location>
</feature>
<keyword evidence="6 11" id="KW-0418">Kinase</keyword>
<dbReference type="GO" id="GO:0005737">
    <property type="term" value="C:cytoplasm"/>
    <property type="evidence" value="ECO:0007669"/>
    <property type="project" value="TreeGrafter"/>
</dbReference>
<dbReference type="PANTHER" id="PTHR11139">
    <property type="entry name" value="ATAXIA TELANGIECTASIA MUTATED ATM -RELATED"/>
    <property type="match status" value="1"/>
</dbReference>
<proteinExistence type="inferred from homology"/>
<dbReference type="Gene3D" id="1.25.40.10">
    <property type="entry name" value="Tetratricopeptide repeat domain"/>
    <property type="match status" value="1"/>
</dbReference>
<dbReference type="Gene3D" id="1.25.10.10">
    <property type="entry name" value="Leucine-rich Repeat Variant"/>
    <property type="match status" value="2"/>
</dbReference>
<evidence type="ECO:0000256" key="3">
    <source>
        <dbReference type="ARBA" id="ARBA00022679"/>
    </source>
</evidence>
<dbReference type="InterPro" id="IPR024585">
    <property type="entry name" value="mTOR_dom"/>
</dbReference>
<dbReference type="EC" id="2.7.11.1" evidence="11"/>
<dbReference type="SMART" id="SM01343">
    <property type="entry name" value="FATC"/>
    <property type="match status" value="1"/>
</dbReference>
<evidence type="ECO:0000256" key="10">
    <source>
        <dbReference type="ARBA" id="ARBA00048679"/>
    </source>
</evidence>
<keyword evidence="7 11" id="KW-0067">ATP-binding</keyword>
<reference evidence="17 18" key="1">
    <citation type="journal article" date="2019" name="PLoS Biol.">
        <title>Sex chromosomes control vertical transmission of feminizing Wolbachia symbionts in an isopod.</title>
        <authorList>
            <person name="Becking T."/>
            <person name="Chebbi M.A."/>
            <person name="Giraud I."/>
            <person name="Moumen B."/>
            <person name="Laverre T."/>
            <person name="Caubet Y."/>
            <person name="Peccoud J."/>
            <person name="Gilbert C."/>
            <person name="Cordaux R."/>
        </authorList>
    </citation>
    <scope>NUCLEOTIDE SEQUENCE [LARGE SCALE GENOMIC DNA]</scope>
    <source>
        <strain evidence="17">ANa2</strain>
        <tissue evidence="17">Whole body excluding digestive tract and cuticle</tissue>
    </source>
</reference>